<gene>
    <name evidence="1" type="ORF">XDN619_LOCUS30389</name>
</gene>
<dbReference type="SUPFAM" id="SSF51735">
    <property type="entry name" value="NAD(P)-binding Rossmann-fold domains"/>
    <property type="match status" value="1"/>
</dbReference>
<dbReference type="AlphaFoldDB" id="A0A816YJW6"/>
<dbReference type="InterPro" id="IPR036291">
    <property type="entry name" value="NAD(P)-bd_dom_sf"/>
</dbReference>
<proteinExistence type="predicted"/>
<name>A0A816YJW6_9BILA</name>
<dbReference type="Proteomes" id="UP000663887">
    <property type="component" value="Unassembled WGS sequence"/>
</dbReference>
<evidence type="ECO:0000313" key="1">
    <source>
        <dbReference type="EMBL" id="CAF2160625.1"/>
    </source>
</evidence>
<evidence type="ECO:0000313" key="2">
    <source>
        <dbReference type="Proteomes" id="UP000663887"/>
    </source>
</evidence>
<organism evidence="1 2">
    <name type="scientific">Rotaria magnacalcarata</name>
    <dbReference type="NCBI Taxonomy" id="392030"/>
    <lineage>
        <taxon>Eukaryota</taxon>
        <taxon>Metazoa</taxon>
        <taxon>Spiralia</taxon>
        <taxon>Gnathifera</taxon>
        <taxon>Rotifera</taxon>
        <taxon>Eurotatoria</taxon>
        <taxon>Bdelloidea</taxon>
        <taxon>Philodinida</taxon>
        <taxon>Philodinidae</taxon>
        <taxon>Rotaria</taxon>
    </lineage>
</organism>
<reference evidence="1" key="1">
    <citation type="submission" date="2021-02" db="EMBL/GenBank/DDBJ databases">
        <authorList>
            <person name="Nowell W R."/>
        </authorList>
    </citation>
    <scope>NUCLEOTIDE SEQUENCE</scope>
</reference>
<comment type="caution">
    <text evidence="1">The sequence shown here is derived from an EMBL/GenBank/DDBJ whole genome shotgun (WGS) entry which is preliminary data.</text>
</comment>
<dbReference type="Gene3D" id="3.40.50.720">
    <property type="entry name" value="NAD(P)-binding Rossmann-like Domain"/>
    <property type="match status" value="1"/>
</dbReference>
<dbReference type="EMBL" id="CAJNRG010014996">
    <property type="protein sequence ID" value="CAF2160625.1"/>
    <property type="molecule type" value="Genomic_DNA"/>
</dbReference>
<accession>A0A816YJW6</accession>
<protein>
    <submittedName>
        <fullName evidence="1">Uncharacterized protein</fullName>
    </submittedName>
</protein>
<sequence>MKRITALIISCLNGFSLNIVRKFAEQGYNIALNGNQDDGNTIGTIQKEHKQCICQIANEHSTIVGEYKSACITSHYGLLGLNKVISIEGAPFGITSNIICPGNIKTLADLILFLPSDQARSITGQSIPWCLT</sequence>